<proteinExistence type="predicted"/>
<protein>
    <submittedName>
        <fullName evidence="1">Uncharacterized protein</fullName>
    </submittedName>
</protein>
<accession>A0A9W4UCF0</accession>
<dbReference type="AlphaFoldDB" id="A0A9W4UCF0"/>
<evidence type="ECO:0000313" key="1">
    <source>
        <dbReference type="EMBL" id="CAI6333129.1"/>
    </source>
</evidence>
<gene>
    <name evidence="1" type="ORF">PDIGIT_LOCUS6165</name>
</gene>
<keyword evidence="2" id="KW-1185">Reference proteome</keyword>
<dbReference type="Proteomes" id="UP001152607">
    <property type="component" value="Unassembled WGS sequence"/>
</dbReference>
<evidence type="ECO:0000313" key="2">
    <source>
        <dbReference type="Proteomes" id="UP001152607"/>
    </source>
</evidence>
<name>A0A9W4UCF0_9PLEO</name>
<dbReference type="EMBL" id="CAOQHR010000004">
    <property type="protein sequence ID" value="CAI6333129.1"/>
    <property type="molecule type" value="Genomic_DNA"/>
</dbReference>
<sequence length="84" mass="9287">MLESHSTVLPTSREEAFENKYSMRILCADIESLVALALKRTSSFALAQRSVVELARRSGDFATIVGRSVPSTLLSQKTAWKNLT</sequence>
<comment type="caution">
    <text evidence="1">The sequence shown here is derived from an EMBL/GenBank/DDBJ whole genome shotgun (WGS) entry which is preliminary data.</text>
</comment>
<reference evidence="1" key="1">
    <citation type="submission" date="2023-01" db="EMBL/GenBank/DDBJ databases">
        <authorList>
            <person name="Van Ghelder C."/>
            <person name="Rancurel C."/>
        </authorList>
    </citation>
    <scope>NUCLEOTIDE SEQUENCE</scope>
    <source>
        <strain evidence="1">CNCM I-4278</strain>
    </source>
</reference>
<organism evidence="1 2">
    <name type="scientific">Periconia digitata</name>
    <dbReference type="NCBI Taxonomy" id="1303443"/>
    <lineage>
        <taxon>Eukaryota</taxon>
        <taxon>Fungi</taxon>
        <taxon>Dikarya</taxon>
        <taxon>Ascomycota</taxon>
        <taxon>Pezizomycotina</taxon>
        <taxon>Dothideomycetes</taxon>
        <taxon>Pleosporomycetidae</taxon>
        <taxon>Pleosporales</taxon>
        <taxon>Massarineae</taxon>
        <taxon>Periconiaceae</taxon>
        <taxon>Periconia</taxon>
    </lineage>
</organism>